<evidence type="ECO:0000313" key="3">
    <source>
        <dbReference type="Proteomes" id="UP001160390"/>
    </source>
</evidence>
<proteinExistence type="predicted"/>
<feature type="compositionally biased region" description="Low complexity" evidence="1">
    <location>
        <begin position="56"/>
        <end position="69"/>
    </location>
</feature>
<dbReference type="InterPro" id="IPR021833">
    <property type="entry name" value="DUF3425"/>
</dbReference>
<name>A0AA35VE12_9HYPO</name>
<dbReference type="Pfam" id="PF11905">
    <property type="entry name" value="DUF3425"/>
    <property type="match status" value="1"/>
</dbReference>
<comment type="caution">
    <text evidence="2">The sequence shown here is derived from an EMBL/GenBank/DDBJ whole genome shotgun (WGS) entry which is preliminary data.</text>
</comment>
<feature type="compositionally biased region" description="Polar residues" evidence="1">
    <location>
        <begin position="70"/>
        <end position="79"/>
    </location>
</feature>
<dbReference type="PANTHER" id="PTHR38116">
    <property type="entry name" value="CHROMOSOME 7, WHOLE GENOME SHOTGUN SEQUENCE"/>
    <property type="match status" value="1"/>
</dbReference>
<sequence>MVSNKPISERRRQQNLRAQKSYREKQKRRLEVLENLLSAGARPADLGQAIESNYASSSDTSQSHSITQQPTRGTAGQGSPSPPPNIGTNDADAMKILAATIEPEKLEWVKARMGESNITIQDIIKAGLDVLQQHVPKTTAQGVRTDRILVPKNGMQAHPLSLPNAYANHLHIKLFSTVAALRANAEALGINFDDLIIDETISPFYAASATPDLTEAVVQTKFHHLTADLQPTISQVRHVHHPYIDLIPSRTFRQRVIQAISVEPPMIDEDDLCKDIEHDGLICWGSQVRSREGSPIGSGAPWDIRSWEAQTWFMKKWWFLIGGKDGELFKQSQWWHALRGDKLGGEFF</sequence>
<dbReference type="EMBL" id="CABFNP030001360">
    <property type="protein sequence ID" value="CAI6101066.1"/>
    <property type="molecule type" value="Genomic_DNA"/>
</dbReference>
<feature type="region of interest" description="Disordered" evidence="1">
    <location>
        <begin position="1"/>
        <end position="27"/>
    </location>
</feature>
<gene>
    <name evidence="2" type="ORF">CCHLO57077_00006294</name>
</gene>
<evidence type="ECO:0000256" key="1">
    <source>
        <dbReference type="SAM" id="MobiDB-lite"/>
    </source>
</evidence>
<keyword evidence="3" id="KW-1185">Reference proteome</keyword>
<evidence type="ECO:0000313" key="2">
    <source>
        <dbReference type="EMBL" id="CAI6101066.1"/>
    </source>
</evidence>
<dbReference type="PANTHER" id="PTHR38116:SF5">
    <property type="entry name" value="BZIP DOMAIN-CONTAINING PROTEIN"/>
    <property type="match status" value="1"/>
</dbReference>
<organism evidence="2 3">
    <name type="scientific">Clonostachys chloroleuca</name>
    <dbReference type="NCBI Taxonomy" id="1926264"/>
    <lineage>
        <taxon>Eukaryota</taxon>
        <taxon>Fungi</taxon>
        <taxon>Dikarya</taxon>
        <taxon>Ascomycota</taxon>
        <taxon>Pezizomycotina</taxon>
        <taxon>Sordariomycetes</taxon>
        <taxon>Hypocreomycetidae</taxon>
        <taxon>Hypocreales</taxon>
        <taxon>Bionectriaceae</taxon>
        <taxon>Clonostachys</taxon>
    </lineage>
</organism>
<evidence type="ECO:0008006" key="4">
    <source>
        <dbReference type="Google" id="ProtNLM"/>
    </source>
</evidence>
<dbReference type="CDD" id="cd14688">
    <property type="entry name" value="bZIP_YAP"/>
    <property type="match status" value="1"/>
</dbReference>
<reference evidence="2" key="1">
    <citation type="submission" date="2023-01" db="EMBL/GenBank/DDBJ databases">
        <authorList>
            <person name="Piombo E."/>
        </authorList>
    </citation>
    <scope>NUCLEOTIDE SEQUENCE</scope>
</reference>
<dbReference type="Proteomes" id="UP001160390">
    <property type="component" value="Unassembled WGS sequence"/>
</dbReference>
<feature type="region of interest" description="Disordered" evidence="1">
    <location>
        <begin position="41"/>
        <end position="90"/>
    </location>
</feature>
<dbReference type="AlphaFoldDB" id="A0AA35VE12"/>
<protein>
    <recommendedName>
        <fullName evidence="4">BZIP domain-containing protein</fullName>
    </recommendedName>
</protein>
<accession>A0AA35VE12</accession>